<reference evidence="2" key="1">
    <citation type="journal article" date="2020" name="mSystems">
        <title>Genome- and Community-Level Interaction Insights into Carbon Utilization and Element Cycling Functions of Hydrothermarchaeota in Hydrothermal Sediment.</title>
        <authorList>
            <person name="Zhou Z."/>
            <person name="Liu Y."/>
            <person name="Xu W."/>
            <person name="Pan J."/>
            <person name="Luo Z.H."/>
            <person name="Li M."/>
        </authorList>
    </citation>
    <scope>NUCLEOTIDE SEQUENCE [LARGE SCALE GENOMIC DNA]</scope>
    <source>
        <strain evidence="2">SpSt-26</strain>
    </source>
</reference>
<dbReference type="EMBL" id="DSLA01000070">
    <property type="protein sequence ID" value="HEH35379.1"/>
    <property type="molecule type" value="Genomic_DNA"/>
</dbReference>
<dbReference type="GO" id="GO:0006813">
    <property type="term" value="P:potassium ion transport"/>
    <property type="evidence" value="ECO:0007669"/>
    <property type="project" value="InterPro"/>
</dbReference>
<sequence length="393" mass="44122">MPRTVKDLLIEIRNATELIIDLAYSSILYDAEDIAEEVLELEAKFYELLNEIRTLAALSVRRLEDAKRIVPIMQIASASQKMCSAAGDKSTLVLRNYKLSKDIVKLILSHSEETILKVTVPEISQIAGKTLGELRFQKVTGMRVIAIKRDLEWIFDVNRDTRIMKGDTLFVRGDPNMVPKVYEFVLGEKRELETASELEIPELDRAVDALIEMKNLSELAVDLAYSSLIYGNEDVALEVVYLESIVDNLKFEVERNILLASKKLEDPSVLIPILELAQSAEQIADGAREIAEVLLKKMELPSIFREAMKETDEILTMVTVCENSSLQGKTLGEAKVETNTGMHVIAIKRRGEWITRPTANTKIFAGDVLVAKGPRDGENELMNLCSVIEKRTI</sequence>
<dbReference type="Pfam" id="PF01895">
    <property type="entry name" value="PhoU"/>
    <property type="match status" value="1"/>
</dbReference>
<dbReference type="Gene3D" id="1.20.58.220">
    <property type="entry name" value="Phosphate transport system protein phou homolog 2, domain 2"/>
    <property type="match status" value="2"/>
</dbReference>
<dbReference type="SUPFAM" id="SSF109755">
    <property type="entry name" value="PhoU-like"/>
    <property type="match status" value="2"/>
</dbReference>
<dbReference type="GO" id="GO:0008324">
    <property type="term" value="F:monoatomic cation transmembrane transporter activity"/>
    <property type="evidence" value="ECO:0007669"/>
    <property type="project" value="InterPro"/>
</dbReference>
<dbReference type="InterPro" id="IPR036721">
    <property type="entry name" value="RCK_C_sf"/>
</dbReference>
<feature type="domain" description="RCK C-terminal" evidence="1">
    <location>
        <begin position="301"/>
        <end position="387"/>
    </location>
</feature>
<dbReference type="AlphaFoldDB" id="A0A7J2TI01"/>
<keyword evidence="2" id="KW-0406">Ion transport</keyword>
<dbReference type="InterPro" id="IPR026022">
    <property type="entry name" value="PhoU_dom"/>
</dbReference>
<gene>
    <name evidence="2" type="ORF">ENP88_04380</name>
</gene>
<evidence type="ECO:0000259" key="1">
    <source>
        <dbReference type="PROSITE" id="PS51202"/>
    </source>
</evidence>
<dbReference type="Gene3D" id="3.30.70.1450">
    <property type="entry name" value="Regulator of K+ conductance, C-terminal domain"/>
    <property type="match status" value="2"/>
</dbReference>
<proteinExistence type="predicted"/>
<protein>
    <submittedName>
        <fullName evidence="2">Potassium channel protein</fullName>
    </submittedName>
</protein>
<dbReference type="PANTHER" id="PTHR30445">
    <property type="entry name" value="K(+)_H(+) ANTIPORTER SUBUNIT KHTT"/>
    <property type="match status" value="1"/>
</dbReference>
<feature type="domain" description="RCK C-terminal" evidence="1">
    <location>
        <begin position="101"/>
        <end position="187"/>
    </location>
</feature>
<dbReference type="Pfam" id="PF02080">
    <property type="entry name" value="TrkA_C"/>
    <property type="match status" value="2"/>
</dbReference>
<evidence type="ECO:0000313" key="2">
    <source>
        <dbReference type="EMBL" id="HEH35379.1"/>
    </source>
</evidence>
<keyword evidence="2" id="KW-0813">Transport</keyword>
<organism evidence="2">
    <name type="scientific">Archaeoglobus fulgidus</name>
    <dbReference type="NCBI Taxonomy" id="2234"/>
    <lineage>
        <taxon>Archaea</taxon>
        <taxon>Methanobacteriati</taxon>
        <taxon>Methanobacteriota</taxon>
        <taxon>Archaeoglobi</taxon>
        <taxon>Archaeoglobales</taxon>
        <taxon>Archaeoglobaceae</taxon>
        <taxon>Archaeoglobus</taxon>
    </lineage>
</organism>
<dbReference type="InterPro" id="IPR006037">
    <property type="entry name" value="RCK_C"/>
</dbReference>
<name>A0A7J2TI01_ARCFL</name>
<keyword evidence="2" id="KW-0407">Ion channel</keyword>
<accession>A0A7J2TI01</accession>
<dbReference type="SUPFAM" id="SSF116726">
    <property type="entry name" value="TrkA C-terminal domain-like"/>
    <property type="match status" value="2"/>
</dbReference>
<dbReference type="PANTHER" id="PTHR30445:SF8">
    <property type="entry name" value="K(+)_H(+) ANTIPORTER SUBUNIT KHTT"/>
    <property type="match status" value="1"/>
</dbReference>
<dbReference type="PROSITE" id="PS51202">
    <property type="entry name" value="RCK_C"/>
    <property type="match status" value="2"/>
</dbReference>
<dbReference type="InterPro" id="IPR038078">
    <property type="entry name" value="PhoU-like_sf"/>
</dbReference>
<dbReference type="InterPro" id="IPR050144">
    <property type="entry name" value="AAE_transporter"/>
</dbReference>
<comment type="caution">
    <text evidence="2">The sequence shown here is derived from an EMBL/GenBank/DDBJ whole genome shotgun (WGS) entry which is preliminary data.</text>
</comment>